<feature type="transmembrane region" description="Helical" evidence="1">
    <location>
        <begin position="172"/>
        <end position="194"/>
    </location>
</feature>
<feature type="transmembrane region" description="Helical" evidence="1">
    <location>
        <begin position="142"/>
        <end position="166"/>
    </location>
</feature>
<feature type="transmembrane region" description="Helical" evidence="1">
    <location>
        <begin position="49"/>
        <end position="69"/>
    </location>
</feature>
<keyword evidence="1" id="KW-0812">Transmembrane</keyword>
<evidence type="ECO:0000313" key="3">
    <source>
        <dbReference type="Proteomes" id="UP000782519"/>
    </source>
</evidence>
<evidence type="ECO:0000256" key="1">
    <source>
        <dbReference type="SAM" id="Phobius"/>
    </source>
</evidence>
<reference evidence="2" key="1">
    <citation type="submission" date="2020-07" db="EMBL/GenBank/DDBJ databases">
        <title>Huge and variable diversity of episymbiotic CPR bacteria and DPANN archaea in groundwater ecosystems.</title>
        <authorList>
            <person name="He C.Y."/>
            <person name="Keren R."/>
            <person name="Whittaker M."/>
            <person name="Farag I.F."/>
            <person name="Doudna J."/>
            <person name="Cate J.H.D."/>
            <person name="Banfield J.F."/>
        </authorList>
    </citation>
    <scope>NUCLEOTIDE SEQUENCE</scope>
    <source>
        <strain evidence="2">NC_groundwater_1818_Pr3_B-0.1um_66_35</strain>
    </source>
</reference>
<evidence type="ECO:0008006" key="4">
    <source>
        <dbReference type="Google" id="ProtNLM"/>
    </source>
</evidence>
<sequence length="350" mass="37802">MRYSGDDLRAAAAAGVISPAQLAPLIAFLDARRPAQPADGPRFDLVHLLWYAGALLVIGAMGLFSTLAFSSMGGKALAATAVVYALLFGGTGHYLWHGKQLRTPGGLLIAIAVSMAPLAVYGVQDAFGLWTEFGKPGQVRDFYVWIKGSFVFMELATIAAALIALAFYRFPFIVFVMAVALWFLSMDIVPWITGLPHGNSETARKISIWFGLGVVIAALIVHLRQRGGDFAFWLYLFGVMTFWGGITATSDGTALDKALYCALNVAFLGIAVLLGRRVFAVFGTIGIAIYLGDLAAKLFKDSLLFPFALSAIGVAVIALGLYLHRRMPAIEAWFDARLPEGMRRLRAMPT</sequence>
<feature type="transmembrane region" description="Helical" evidence="1">
    <location>
        <begin position="206"/>
        <end position="224"/>
    </location>
</feature>
<feature type="transmembrane region" description="Helical" evidence="1">
    <location>
        <begin position="76"/>
        <end position="96"/>
    </location>
</feature>
<name>A0A933VWJ5_RHOPL</name>
<evidence type="ECO:0000313" key="2">
    <source>
        <dbReference type="EMBL" id="MBI5132199.1"/>
    </source>
</evidence>
<keyword evidence="1" id="KW-1133">Transmembrane helix</keyword>
<feature type="transmembrane region" description="Helical" evidence="1">
    <location>
        <begin position="303"/>
        <end position="323"/>
    </location>
</feature>
<feature type="transmembrane region" description="Helical" evidence="1">
    <location>
        <begin position="108"/>
        <end position="130"/>
    </location>
</feature>
<feature type="transmembrane region" description="Helical" evidence="1">
    <location>
        <begin position="12"/>
        <end position="29"/>
    </location>
</feature>
<protein>
    <recommendedName>
        <fullName evidence="4">DUF2157 domain-containing protein</fullName>
    </recommendedName>
</protein>
<feature type="transmembrane region" description="Helical" evidence="1">
    <location>
        <begin position="258"/>
        <end position="291"/>
    </location>
</feature>
<gene>
    <name evidence="2" type="ORF">HZA66_22380</name>
</gene>
<dbReference type="EMBL" id="JACRJB010000064">
    <property type="protein sequence ID" value="MBI5132199.1"/>
    <property type="molecule type" value="Genomic_DNA"/>
</dbReference>
<organism evidence="2 3">
    <name type="scientific">Rhodopseudomonas palustris</name>
    <dbReference type="NCBI Taxonomy" id="1076"/>
    <lineage>
        <taxon>Bacteria</taxon>
        <taxon>Pseudomonadati</taxon>
        <taxon>Pseudomonadota</taxon>
        <taxon>Alphaproteobacteria</taxon>
        <taxon>Hyphomicrobiales</taxon>
        <taxon>Nitrobacteraceae</taxon>
        <taxon>Rhodopseudomonas</taxon>
    </lineage>
</organism>
<feature type="transmembrane region" description="Helical" evidence="1">
    <location>
        <begin position="230"/>
        <end position="246"/>
    </location>
</feature>
<proteinExistence type="predicted"/>
<dbReference type="AlphaFoldDB" id="A0A933VWJ5"/>
<keyword evidence="1" id="KW-0472">Membrane</keyword>
<comment type="caution">
    <text evidence="2">The sequence shown here is derived from an EMBL/GenBank/DDBJ whole genome shotgun (WGS) entry which is preliminary data.</text>
</comment>
<dbReference type="Proteomes" id="UP000782519">
    <property type="component" value="Unassembled WGS sequence"/>
</dbReference>
<accession>A0A933VWJ5</accession>